<organism evidence="2 4">
    <name type="scientific">Halalkalicoccus jeotgali (strain DSM 18796 / CECT 7217 / JCM 14584 / KCTC 4019 / B3)</name>
    <dbReference type="NCBI Taxonomy" id="795797"/>
    <lineage>
        <taxon>Archaea</taxon>
        <taxon>Methanobacteriati</taxon>
        <taxon>Methanobacteriota</taxon>
        <taxon>Stenosarchaea group</taxon>
        <taxon>Halobacteria</taxon>
        <taxon>Halobacteriales</taxon>
        <taxon>Halococcaceae</taxon>
        <taxon>Halalkalicoccus</taxon>
    </lineage>
</organism>
<evidence type="ECO:0000313" key="4">
    <source>
        <dbReference type="Proteomes" id="UP000000390"/>
    </source>
</evidence>
<proteinExistence type="predicted"/>
<dbReference type="KEGG" id="hje:HacjB3_11165"/>
<reference evidence="3 5" key="2">
    <citation type="journal article" date="2014" name="PLoS Genet.">
        <title>Phylogenetically driven sequencing of extremely halophilic archaea reveals strategies for static and dynamic osmo-response.</title>
        <authorList>
            <person name="Becker E.A."/>
            <person name="Seitzer P.M."/>
            <person name="Tritt A."/>
            <person name="Larsen D."/>
            <person name="Krusor M."/>
            <person name="Yao A.I."/>
            <person name="Wu D."/>
            <person name="Madern D."/>
            <person name="Eisen J.A."/>
            <person name="Darling A.E."/>
            <person name="Facciotti M.T."/>
        </authorList>
    </citation>
    <scope>NUCLEOTIDE SEQUENCE [LARGE SCALE GENOMIC DNA]</scope>
    <source>
        <strain evidence="3">B3</strain>
        <strain evidence="5">DSM 18796 / CECT 7217 / JCM 14584 / KCTC 4019 / B3</strain>
    </source>
</reference>
<keyword evidence="5" id="KW-1185">Reference proteome</keyword>
<reference evidence="2 4" key="1">
    <citation type="journal article" date="2010" name="J. Bacteriol.">
        <title>Complete genome sequence of Halalkalicoccus jeotgali B3(T), an extremely halophilic archaeon.</title>
        <authorList>
            <person name="Roh S.W."/>
            <person name="Nam Y.D."/>
            <person name="Nam S.H."/>
            <person name="Choi S.H."/>
            <person name="Park H.S."/>
            <person name="Bae J.W."/>
        </authorList>
    </citation>
    <scope>NUCLEOTIDE SEQUENCE [LARGE SCALE GENOMIC DNA]</scope>
    <source>
        <strain evidence="2">B3</strain>
        <strain evidence="4">DSM 18796 / CECT 7217 / JCM 14584 / KCTC 4019 / B3</strain>
    </source>
</reference>
<evidence type="ECO:0000313" key="5">
    <source>
        <dbReference type="Proteomes" id="UP000011645"/>
    </source>
</evidence>
<feature type="transmembrane region" description="Helical" evidence="1">
    <location>
        <begin position="6"/>
        <end position="28"/>
    </location>
</feature>
<dbReference type="PATRIC" id="fig|795797.18.peg.2233"/>
<accession>D8J4Z9</accession>
<keyword evidence="1" id="KW-1133">Transmembrane helix</keyword>
<dbReference type="RefSeq" id="WP_008416825.1">
    <property type="nucleotide sequence ID" value="NC_014297.1"/>
</dbReference>
<sequence length="118" mass="12126">MVVGSIVAFVVALLVGGLAIYFGANVVIDVQDYSHAVVTALLGAIAWGLTAWIPLFGPIIALIVWVGVINWRYPGGWVDAAIIGIVAWLGALVLLFVLNAVLGPILGFSVGAFGVPGA</sequence>
<name>D8J4Z9_HALJB</name>
<dbReference type="AlphaFoldDB" id="D8J4Z9"/>
<feature type="transmembrane region" description="Helical" evidence="1">
    <location>
        <begin position="80"/>
        <end position="102"/>
    </location>
</feature>
<keyword evidence="1" id="KW-0472">Membrane</keyword>
<dbReference type="EMBL" id="CP002062">
    <property type="protein sequence ID" value="ADJ15616.1"/>
    <property type="molecule type" value="Genomic_DNA"/>
</dbReference>
<dbReference type="HOGENOM" id="CLU_2091367_0_0_2"/>
<keyword evidence="1" id="KW-0812">Transmembrane</keyword>
<evidence type="ECO:0000313" key="3">
    <source>
        <dbReference type="EMBL" id="ELY36306.1"/>
    </source>
</evidence>
<dbReference type="OrthoDB" id="205278at2157"/>
<dbReference type="GeneID" id="9420046"/>
<protein>
    <submittedName>
        <fullName evidence="2">Uncharacterized protein</fullName>
    </submittedName>
</protein>
<evidence type="ECO:0000256" key="1">
    <source>
        <dbReference type="SAM" id="Phobius"/>
    </source>
</evidence>
<dbReference type="eggNOG" id="arCOG03769">
    <property type="taxonomic scope" value="Archaea"/>
</dbReference>
<feature type="transmembrane region" description="Helical" evidence="1">
    <location>
        <begin position="40"/>
        <end position="68"/>
    </location>
</feature>
<evidence type="ECO:0000313" key="2">
    <source>
        <dbReference type="EMBL" id="ADJ15616.1"/>
    </source>
</evidence>
<dbReference type="EMBL" id="AOHV01000029">
    <property type="protein sequence ID" value="ELY36306.1"/>
    <property type="molecule type" value="Genomic_DNA"/>
</dbReference>
<gene>
    <name evidence="2" type="ordered locus">HacjB3_11165</name>
    <name evidence="3" type="ORF">C497_11498</name>
</gene>
<dbReference type="Proteomes" id="UP000011645">
    <property type="component" value="Unassembled WGS sequence"/>
</dbReference>
<dbReference type="Proteomes" id="UP000000390">
    <property type="component" value="Chromosome"/>
</dbReference>